<dbReference type="Pfam" id="PF04542">
    <property type="entry name" value="Sigma70_r2"/>
    <property type="match status" value="1"/>
</dbReference>
<dbReference type="CDD" id="cd06171">
    <property type="entry name" value="Sigma70_r4"/>
    <property type="match status" value="1"/>
</dbReference>
<dbReference type="InterPro" id="IPR039425">
    <property type="entry name" value="RNA_pol_sigma-70-like"/>
</dbReference>
<proteinExistence type="inferred from homology"/>
<dbReference type="InterPro" id="IPR013249">
    <property type="entry name" value="RNA_pol_sigma70_r4_t2"/>
</dbReference>
<dbReference type="Gene3D" id="1.10.10.10">
    <property type="entry name" value="Winged helix-like DNA-binding domain superfamily/Winged helix DNA-binding domain"/>
    <property type="match status" value="1"/>
</dbReference>
<dbReference type="Proteomes" id="UP000289856">
    <property type="component" value="Chromosome"/>
</dbReference>
<comment type="similarity">
    <text evidence="1 6">Belongs to the sigma-70 factor family. ECF subfamily.</text>
</comment>
<keyword evidence="10" id="KW-1185">Reference proteome</keyword>
<evidence type="ECO:0000256" key="1">
    <source>
        <dbReference type="ARBA" id="ARBA00010641"/>
    </source>
</evidence>
<dbReference type="GO" id="GO:0006352">
    <property type="term" value="P:DNA-templated transcription initiation"/>
    <property type="evidence" value="ECO:0007669"/>
    <property type="project" value="InterPro"/>
</dbReference>
<name>A0A3T1DF17_9BACL</name>
<dbReference type="Gene3D" id="1.10.1740.10">
    <property type="match status" value="1"/>
</dbReference>
<evidence type="ECO:0000313" key="10">
    <source>
        <dbReference type="Proteomes" id="UP000289856"/>
    </source>
</evidence>
<feature type="domain" description="RNA polymerase sigma factor 70 region 4 type 2" evidence="8">
    <location>
        <begin position="124"/>
        <end position="168"/>
    </location>
</feature>
<accession>A0A3T1DF17</accession>
<keyword evidence="5 6" id="KW-0804">Transcription</keyword>
<dbReference type="InterPro" id="IPR007627">
    <property type="entry name" value="RNA_pol_sigma70_r2"/>
</dbReference>
<sequence>MGYDYLKHAEFIDAATLESLMSEYGQEVWNYAYLICRSRSIADDIAQDVFLKAYRHFTSFRGESSVKTWLLRITRNLSYNYRNSAFFRKALLLDRIIPSGHHRSAEQAFLDDEATNEVWRQVFSLPAKHREILLLHARHQLSLGEIASLLGIPEGTAKSRLFGARQKLSRLLKEEKTHEQFI</sequence>
<gene>
    <name evidence="9" type="ORF">KCTCHS21_59570</name>
</gene>
<dbReference type="AlphaFoldDB" id="A0A3T1DF17"/>
<feature type="domain" description="RNA polymerase sigma-70 region 2" evidence="7">
    <location>
        <begin position="20"/>
        <end position="82"/>
    </location>
</feature>
<dbReference type="Pfam" id="PF08281">
    <property type="entry name" value="Sigma70_r4_2"/>
    <property type="match status" value="1"/>
</dbReference>
<dbReference type="RefSeq" id="WP_232058002.1">
    <property type="nucleotide sequence ID" value="NZ_AP019400.1"/>
</dbReference>
<dbReference type="InterPro" id="IPR013325">
    <property type="entry name" value="RNA_pol_sigma_r2"/>
</dbReference>
<evidence type="ECO:0000256" key="6">
    <source>
        <dbReference type="RuleBase" id="RU000716"/>
    </source>
</evidence>
<keyword evidence="4 6" id="KW-0238">DNA-binding</keyword>
<keyword evidence="2 6" id="KW-0805">Transcription regulation</keyword>
<dbReference type="InterPro" id="IPR036388">
    <property type="entry name" value="WH-like_DNA-bd_sf"/>
</dbReference>
<dbReference type="EMBL" id="AP019400">
    <property type="protein sequence ID" value="BBI36558.1"/>
    <property type="molecule type" value="Genomic_DNA"/>
</dbReference>
<evidence type="ECO:0000256" key="2">
    <source>
        <dbReference type="ARBA" id="ARBA00023015"/>
    </source>
</evidence>
<dbReference type="SUPFAM" id="SSF88946">
    <property type="entry name" value="Sigma2 domain of RNA polymerase sigma factors"/>
    <property type="match status" value="1"/>
</dbReference>
<organism evidence="9 10">
    <name type="scientific">Cohnella abietis</name>
    <dbReference type="NCBI Taxonomy" id="2507935"/>
    <lineage>
        <taxon>Bacteria</taxon>
        <taxon>Bacillati</taxon>
        <taxon>Bacillota</taxon>
        <taxon>Bacilli</taxon>
        <taxon>Bacillales</taxon>
        <taxon>Paenibacillaceae</taxon>
        <taxon>Cohnella</taxon>
    </lineage>
</organism>
<dbReference type="InterPro" id="IPR013324">
    <property type="entry name" value="RNA_pol_sigma_r3/r4-like"/>
</dbReference>
<reference evidence="9 10" key="1">
    <citation type="submission" date="2019-01" db="EMBL/GenBank/DDBJ databases">
        <title>Complete genome sequence of Cohnella hallensis HS21 isolated from Korean fir (Abies koreana) rhizospheric soil.</title>
        <authorList>
            <person name="Jiang L."/>
            <person name="Kang S.W."/>
            <person name="Kim S."/>
            <person name="Jung J."/>
            <person name="Kim C.Y."/>
            <person name="Kim D.H."/>
            <person name="Kim S.W."/>
            <person name="Lee J."/>
        </authorList>
    </citation>
    <scope>NUCLEOTIDE SEQUENCE [LARGE SCALE GENOMIC DNA]</scope>
    <source>
        <strain evidence="9 10">HS21</strain>
    </source>
</reference>
<dbReference type="NCBIfam" id="TIGR02937">
    <property type="entry name" value="sigma70-ECF"/>
    <property type="match status" value="1"/>
</dbReference>
<keyword evidence="3 6" id="KW-0731">Sigma factor</keyword>
<dbReference type="GO" id="GO:0016987">
    <property type="term" value="F:sigma factor activity"/>
    <property type="evidence" value="ECO:0007669"/>
    <property type="project" value="UniProtKB-KW"/>
</dbReference>
<dbReference type="KEGG" id="cohn:KCTCHS21_59570"/>
<evidence type="ECO:0000259" key="8">
    <source>
        <dbReference type="Pfam" id="PF08281"/>
    </source>
</evidence>
<dbReference type="PANTHER" id="PTHR43133">
    <property type="entry name" value="RNA POLYMERASE ECF-TYPE SIGMA FACTO"/>
    <property type="match status" value="1"/>
</dbReference>
<dbReference type="PANTHER" id="PTHR43133:SF46">
    <property type="entry name" value="RNA POLYMERASE SIGMA-70 FACTOR ECF SUBFAMILY"/>
    <property type="match status" value="1"/>
</dbReference>
<dbReference type="GO" id="GO:0006950">
    <property type="term" value="P:response to stress"/>
    <property type="evidence" value="ECO:0007669"/>
    <property type="project" value="UniProtKB-ARBA"/>
</dbReference>
<dbReference type="GO" id="GO:0003677">
    <property type="term" value="F:DNA binding"/>
    <property type="evidence" value="ECO:0007669"/>
    <property type="project" value="UniProtKB-KW"/>
</dbReference>
<dbReference type="PROSITE" id="PS01063">
    <property type="entry name" value="SIGMA70_ECF"/>
    <property type="match status" value="1"/>
</dbReference>
<dbReference type="InterPro" id="IPR014284">
    <property type="entry name" value="RNA_pol_sigma-70_dom"/>
</dbReference>
<protein>
    <recommendedName>
        <fullName evidence="6">RNA polymerase sigma factor</fullName>
    </recommendedName>
</protein>
<evidence type="ECO:0000256" key="4">
    <source>
        <dbReference type="ARBA" id="ARBA00023125"/>
    </source>
</evidence>
<evidence type="ECO:0000313" key="9">
    <source>
        <dbReference type="EMBL" id="BBI36558.1"/>
    </source>
</evidence>
<evidence type="ECO:0000259" key="7">
    <source>
        <dbReference type="Pfam" id="PF04542"/>
    </source>
</evidence>
<dbReference type="SUPFAM" id="SSF88659">
    <property type="entry name" value="Sigma3 and sigma4 domains of RNA polymerase sigma factors"/>
    <property type="match status" value="1"/>
</dbReference>
<dbReference type="InterPro" id="IPR000838">
    <property type="entry name" value="RNA_pol_sigma70_ECF_CS"/>
</dbReference>
<evidence type="ECO:0000256" key="3">
    <source>
        <dbReference type="ARBA" id="ARBA00023082"/>
    </source>
</evidence>
<evidence type="ECO:0000256" key="5">
    <source>
        <dbReference type="ARBA" id="ARBA00023163"/>
    </source>
</evidence>